<dbReference type="PIRSF" id="PIRSF004862">
    <property type="entry name" value="FliF"/>
    <property type="match status" value="1"/>
</dbReference>
<keyword evidence="6 11" id="KW-1133">Transmembrane helix</keyword>
<dbReference type="PANTHER" id="PTHR30046:SF0">
    <property type="entry name" value="FLAGELLAR M-RING PROTEIN"/>
    <property type="match status" value="1"/>
</dbReference>
<evidence type="ECO:0000256" key="4">
    <source>
        <dbReference type="ARBA" id="ARBA00022475"/>
    </source>
</evidence>
<dbReference type="NCBIfam" id="TIGR00206">
    <property type="entry name" value="fliF"/>
    <property type="match status" value="1"/>
</dbReference>
<evidence type="ECO:0000256" key="9">
    <source>
        <dbReference type="PIRNR" id="PIRNR004862"/>
    </source>
</evidence>
<feature type="transmembrane region" description="Helical" evidence="11">
    <location>
        <begin position="25"/>
        <end position="45"/>
    </location>
</feature>
<dbReference type="EMBL" id="LWBR01000007">
    <property type="protein sequence ID" value="KZN97595.1"/>
    <property type="molecule type" value="Genomic_DNA"/>
</dbReference>
<keyword evidence="14" id="KW-0282">Flagellum</keyword>
<dbReference type="InterPro" id="IPR045851">
    <property type="entry name" value="AMP-bd_C_sf"/>
</dbReference>
<keyword evidence="4" id="KW-1003">Cell membrane</keyword>
<evidence type="ECO:0000256" key="11">
    <source>
        <dbReference type="SAM" id="Phobius"/>
    </source>
</evidence>
<comment type="function">
    <text evidence="9">The M ring may be actively involved in energy transduction.</text>
</comment>
<dbReference type="GO" id="GO:0009431">
    <property type="term" value="C:bacterial-type flagellum basal body, MS ring"/>
    <property type="evidence" value="ECO:0007669"/>
    <property type="project" value="InterPro"/>
</dbReference>
<dbReference type="Gene3D" id="3.30.300.30">
    <property type="match status" value="1"/>
</dbReference>
<feature type="domain" description="Flagellar M-ring C-terminal" evidence="13">
    <location>
        <begin position="255"/>
        <end position="399"/>
    </location>
</feature>
<evidence type="ECO:0000259" key="13">
    <source>
        <dbReference type="Pfam" id="PF08345"/>
    </source>
</evidence>
<keyword evidence="15" id="KW-1185">Reference proteome</keyword>
<comment type="caution">
    <text evidence="14">The sequence shown here is derived from an EMBL/GenBank/DDBJ whole genome shotgun (WGS) entry which is preliminary data.</text>
</comment>
<dbReference type="Proteomes" id="UP000076476">
    <property type="component" value="Unassembled WGS sequence"/>
</dbReference>
<dbReference type="InterPro" id="IPR000067">
    <property type="entry name" value="FlgMring_FliF"/>
</dbReference>
<organism evidence="14 15">
    <name type="scientific">Aeribacillus pallidus</name>
    <dbReference type="NCBI Taxonomy" id="33936"/>
    <lineage>
        <taxon>Bacteria</taxon>
        <taxon>Bacillati</taxon>
        <taxon>Bacillota</taxon>
        <taxon>Bacilli</taxon>
        <taxon>Bacillales</taxon>
        <taxon>Bacillaceae</taxon>
        <taxon>Aeribacillus</taxon>
    </lineage>
</organism>
<evidence type="ECO:0000256" key="1">
    <source>
        <dbReference type="ARBA" id="ARBA00004117"/>
    </source>
</evidence>
<gene>
    <name evidence="14" type="ORF">AZI98_02200</name>
</gene>
<feature type="compositionally biased region" description="Acidic residues" evidence="10">
    <location>
        <begin position="477"/>
        <end position="488"/>
    </location>
</feature>
<dbReference type="RefSeq" id="WP_063386661.1">
    <property type="nucleotide sequence ID" value="NZ_LWBR01000007.1"/>
</dbReference>
<keyword evidence="14" id="KW-0966">Cell projection</keyword>
<dbReference type="GO" id="GO:0071973">
    <property type="term" value="P:bacterial-type flagellum-dependent cell motility"/>
    <property type="evidence" value="ECO:0007669"/>
    <property type="project" value="InterPro"/>
</dbReference>
<evidence type="ECO:0000256" key="5">
    <source>
        <dbReference type="ARBA" id="ARBA00022692"/>
    </source>
</evidence>
<evidence type="ECO:0000256" key="10">
    <source>
        <dbReference type="SAM" id="MobiDB-lite"/>
    </source>
</evidence>
<evidence type="ECO:0000256" key="2">
    <source>
        <dbReference type="ARBA" id="ARBA00004651"/>
    </source>
</evidence>
<feature type="region of interest" description="Disordered" evidence="10">
    <location>
        <begin position="477"/>
        <end position="508"/>
    </location>
</feature>
<evidence type="ECO:0000259" key="12">
    <source>
        <dbReference type="Pfam" id="PF01514"/>
    </source>
</evidence>
<evidence type="ECO:0000256" key="8">
    <source>
        <dbReference type="ARBA" id="ARBA00023143"/>
    </source>
</evidence>
<accession>A0A161YUN3</accession>
<keyword evidence="7 11" id="KW-0472">Membrane</keyword>
<keyword evidence="5 11" id="KW-0812">Transmembrane</keyword>
<comment type="similarity">
    <text evidence="3 9">Belongs to the FliF family.</text>
</comment>
<keyword evidence="8 9" id="KW-0975">Bacterial flagellum</keyword>
<keyword evidence="14" id="KW-0969">Cilium</keyword>
<name>A0A161YUN3_9BACI</name>
<dbReference type="OrthoDB" id="9807026at2"/>
<dbReference type="Pfam" id="PF08345">
    <property type="entry name" value="YscJ_FliF_C"/>
    <property type="match status" value="1"/>
</dbReference>
<dbReference type="STRING" id="33936.AZI98_02200"/>
<feature type="domain" description="Flagellar M-ring N-terminal" evidence="12">
    <location>
        <begin position="46"/>
        <end position="220"/>
    </location>
</feature>
<sequence length="534" mass="60043">MNQKLLQIKDTILSFWRQRTKWQKALIIGGASLIIIAIIVSSIVLSKPKMIPLYTNLSLEEAGRIKETLDNKGIQSEIADNGTTIKVPESEANALKVELAAEGIPESGNIDYSYFGQNIGFGMTDNEFDVLKLKATQTELANLIKEIEGVKNAKVMVNLPKETVFVGEDAGEASASIVLNLEPGYKLDQSQVNALYHLVSKSVPNLPVENIVIMDQNFDYYDLKQEDTPGTNFASQLEIKSEIEKNIQRQVQRMLGTMMGQDKVVVNVSADIDFTQEKREENLVEPVDEENNEGIAISAERITETYTGTGAQAAGVAGTGQTDVPNTYQQAAGVNGEGEYEKIEDRINYEVNRIKREIVESPYKIRDLGIQVMVEPPNPENPNSLPQQSVDDIEQILSTIVRTSINEDPEAEPLTDQDIEDKIVVSVQPFSGKINADDLEEPSSFPIWGYVLIGAGILLLGLLFLWWWKRRRDEEDEYEDDEFDEIEEVVPQPVQEEESVEQTKANEQRRKLEELAKEKPDEFAKLLRTWLYED</sequence>
<reference evidence="14 15" key="1">
    <citation type="submission" date="2016-04" db="EMBL/GenBank/DDBJ databases">
        <title>Draft genome sequence of Aeribacillus pallidus 8m3 from petroleum reservoir.</title>
        <authorList>
            <person name="Poltaraus A.B."/>
            <person name="Nazina T.N."/>
            <person name="Tourova T.P."/>
            <person name="Malakho S.M."/>
            <person name="Korshunova A.V."/>
            <person name="Sokolova D.S."/>
        </authorList>
    </citation>
    <scope>NUCLEOTIDE SEQUENCE [LARGE SCALE GENOMIC DNA]</scope>
    <source>
        <strain evidence="14 15">8m3</strain>
    </source>
</reference>
<feature type="transmembrane region" description="Helical" evidence="11">
    <location>
        <begin position="447"/>
        <end position="468"/>
    </location>
</feature>
<evidence type="ECO:0000313" key="14">
    <source>
        <dbReference type="EMBL" id="KZN97595.1"/>
    </source>
</evidence>
<dbReference type="GO" id="GO:0003774">
    <property type="term" value="F:cytoskeletal motor activity"/>
    <property type="evidence" value="ECO:0007669"/>
    <property type="project" value="InterPro"/>
</dbReference>
<dbReference type="AlphaFoldDB" id="A0A161YUN3"/>
<evidence type="ECO:0000256" key="6">
    <source>
        <dbReference type="ARBA" id="ARBA00022989"/>
    </source>
</evidence>
<dbReference type="Pfam" id="PF01514">
    <property type="entry name" value="YscJ_FliF"/>
    <property type="match status" value="1"/>
</dbReference>
<evidence type="ECO:0000256" key="3">
    <source>
        <dbReference type="ARBA" id="ARBA00007971"/>
    </source>
</evidence>
<dbReference type="InterPro" id="IPR013556">
    <property type="entry name" value="Flag_M-ring_C"/>
</dbReference>
<proteinExistence type="inferred from homology"/>
<dbReference type="PRINTS" id="PR01009">
    <property type="entry name" value="FLGMRINGFLIF"/>
</dbReference>
<dbReference type="PANTHER" id="PTHR30046">
    <property type="entry name" value="FLAGELLAR M-RING PROTEIN"/>
    <property type="match status" value="1"/>
</dbReference>
<comment type="subcellular location">
    <subcellularLocation>
        <location evidence="1 9">Bacterial flagellum basal body</location>
    </subcellularLocation>
    <subcellularLocation>
        <location evidence="2">Cell membrane</location>
        <topology evidence="2">Multi-pass membrane protein</topology>
    </subcellularLocation>
</comment>
<evidence type="ECO:0000256" key="7">
    <source>
        <dbReference type="ARBA" id="ARBA00023136"/>
    </source>
</evidence>
<dbReference type="GO" id="GO:0005886">
    <property type="term" value="C:plasma membrane"/>
    <property type="evidence" value="ECO:0007669"/>
    <property type="project" value="UniProtKB-SubCell"/>
</dbReference>
<dbReference type="InterPro" id="IPR043427">
    <property type="entry name" value="YscJ/FliF"/>
</dbReference>
<evidence type="ECO:0000313" key="15">
    <source>
        <dbReference type="Proteomes" id="UP000076476"/>
    </source>
</evidence>
<dbReference type="InterPro" id="IPR006182">
    <property type="entry name" value="FliF_N_dom"/>
</dbReference>
<protein>
    <recommendedName>
        <fullName evidence="9">Flagellar M-ring protein</fullName>
    </recommendedName>
</protein>